<dbReference type="InterPro" id="IPR031325">
    <property type="entry name" value="RHS_repeat"/>
</dbReference>
<evidence type="ECO:0000313" key="2">
    <source>
        <dbReference type="Proteomes" id="UP001149303"/>
    </source>
</evidence>
<keyword evidence="2" id="KW-1185">Reference proteome</keyword>
<dbReference type="Proteomes" id="UP001149303">
    <property type="component" value="Unassembled WGS sequence"/>
</dbReference>
<organism evidence="1 2">
    <name type="scientific">Tenacibaculum larymnensis</name>
    <dbReference type="NCBI Taxonomy" id="2878201"/>
    <lineage>
        <taxon>Bacteria</taxon>
        <taxon>Pseudomonadati</taxon>
        <taxon>Bacteroidota</taxon>
        <taxon>Flavobacteriia</taxon>
        <taxon>Flavobacteriales</taxon>
        <taxon>Flavobacteriaceae</taxon>
        <taxon>Tenacibaculum</taxon>
    </lineage>
</organism>
<dbReference type="Gene3D" id="2.180.10.10">
    <property type="entry name" value="RHS repeat-associated core"/>
    <property type="match status" value="1"/>
</dbReference>
<sequence>MLSIVMMLFCVWGYTQELPTIIPPSPEATSLAKFTEVPVNHYSGLPNINIPIYTIQEKGMTIPINLSYHARGVQVAEIAPRVGLGWGLNYGGSISRQIRGKADEFVKGYLRENFYDTFFTDSATRTILYNQDVNRTPYDYVPDVFYFNANGINGKFIFDQKTKQPLLQEFKDFSVTYSLDNSDEEDRISSFIVTDKDGNKFYYGVSEDGLRKARNYDEIIHSMVKSEPGAITYLPNESVYSYNAWQLMDIVTSLGAKIKFFYEKEESIFYRRSYDSYKKENNEGPKILKSFFTKNRSNQYLIKKIEFSSGKIEFEKSINERQDVEDAFTLDTIKILDSNDEIIKKYHFNYIYTTDNSPDNVLETLYNGDPKAKNRLFLSSITESGSEGNILPEYSFVYSNIKLPNRHSNSQDIWGYYNGADNGRFLTFFDYSSTNPINRRVDTIKSEAGLLKKIKYPTGGYTEYLFEHNKVIAGNLKDIVHNTINPLTKLTNGLSNLESQYYNGIEYSKSIVIGENIKGKVDIKTWFTDEQNCSSTGYLPDCKFEVSIHNKDKREAYPIYIGSAILNLSPGNYLLKVKPKNHVHDPYNINHGFNVIMSWEEQEISDDDLIYGEGKRIKRIDFKDSNDIVKTKEYEYLTPEGNCSGVLFGLPGFYAKDDVGIGLVMYGSIPGGELAIAYGNSLGYSHVVEYIGNKNNNMGKVEYEFTTFQNAGNYYKFPYTVPVDNEWIRGKNISLKYLKKTGNNYLLIKKIENEYSYGGSLTPSYFTGTPLLHDPPVNERLTERTRFLLPLIVFTDTYANYKVYFQSGGTLDLLNTKETNYFDYGNTFTITDYYYNYDKHYQLKSSKKTKSNGDVILNRIIYPQDKSNLLLTTAEEGLKSFHRFLPIETYMYKDIDKNGKGTSSELLSSQYTSYELFNNLYLPSKIQTSKGTQALEDRIIYHSYDSKGNPTEVSKADGTHIVYIWGYNQTQPVAIIENAKLSDIPNTYINPIRNASNLDDDRTIDSRDNNGSVTNYIGNEGQLRFYLNKLHQLTALENSQMTFYTYDPLIGVTSITDPRGQTVYYQYDEFNRLEFIKDADGNLLKEHKYHYKN</sequence>
<accession>A0A9X4IMW6</accession>
<dbReference type="EMBL" id="JAIWJY010000011">
    <property type="protein sequence ID" value="MDE1208073.1"/>
    <property type="molecule type" value="Genomic_DNA"/>
</dbReference>
<dbReference type="Pfam" id="PF05593">
    <property type="entry name" value="RHS_repeat"/>
    <property type="match status" value="1"/>
</dbReference>
<dbReference type="AlphaFoldDB" id="A0A9X4IMW6"/>
<gene>
    <name evidence="1" type="ORF">LCI24_14825</name>
</gene>
<name>A0A9X4IMW6_9FLAO</name>
<reference evidence="1" key="1">
    <citation type="submission" date="2021-09" db="EMBL/GenBank/DDBJ databases">
        <authorList>
            <person name="Smyrli M."/>
        </authorList>
    </citation>
    <scope>NUCLEOTIDE SEQUENCE</scope>
    <source>
        <strain evidence="1">LAR25</strain>
    </source>
</reference>
<comment type="caution">
    <text evidence="1">The sequence shown here is derived from an EMBL/GenBank/DDBJ whole genome shotgun (WGS) entry which is preliminary data.</text>
</comment>
<evidence type="ECO:0000313" key="1">
    <source>
        <dbReference type="EMBL" id="MDE1208073.1"/>
    </source>
</evidence>
<proteinExistence type="predicted"/>
<protein>
    <submittedName>
        <fullName evidence="1">RHS repeat protein</fullName>
    </submittedName>
</protein>